<feature type="non-terminal residue" evidence="2">
    <location>
        <position position="1"/>
    </location>
</feature>
<accession>A0A699XP37</accession>
<sequence>EDEEQDEDDDEEEGEEHPASADSIPPPPALHVTVKISFRPQPSTLSFIKEDAERFLAMPIPLPLPLTPLSSLLPQIPSP</sequence>
<dbReference type="AlphaFoldDB" id="A0A699XP37"/>
<feature type="region of interest" description="Disordered" evidence="1">
    <location>
        <begin position="1"/>
        <end position="30"/>
    </location>
</feature>
<name>A0A699XP37_TANCI</name>
<reference evidence="2" key="1">
    <citation type="journal article" date="2019" name="Sci. Rep.">
        <title>Draft genome of Tanacetum cinerariifolium, the natural source of mosquito coil.</title>
        <authorList>
            <person name="Yamashiro T."/>
            <person name="Shiraishi A."/>
            <person name="Satake H."/>
            <person name="Nakayama K."/>
        </authorList>
    </citation>
    <scope>NUCLEOTIDE SEQUENCE</scope>
</reference>
<proteinExistence type="predicted"/>
<comment type="caution">
    <text evidence="2">The sequence shown here is derived from an EMBL/GenBank/DDBJ whole genome shotgun (WGS) entry which is preliminary data.</text>
</comment>
<dbReference type="EMBL" id="BKCJ011885956">
    <property type="protein sequence ID" value="GFD61043.1"/>
    <property type="molecule type" value="Genomic_DNA"/>
</dbReference>
<organism evidence="2">
    <name type="scientific">Tanacetum cinerariifolium</name>
    <name type="common">Dalmatian daisy</name>
    <name type="synonym">Chrysanthemum cinerariifolium</name>
    <dbReference type="NCBI Taxonomy" id="118510"/>
    <lineage>
        <taxon>Eukaryota</taxon>
        <taxon>Viridiplantae</taxon>
        <taxon>Streptophyta</taxon>
        <taxon>Embryophyta</taxon>
        <taxon>Tracheophyta</taxon>
        <taxon>Spermatophyta</taxon>
        <taxon>Magnoliopsida</taxon>
        <taxon>eudicotyledons</taxon>
        <taxon>Gunneridae</taxon>
        <taxon>Pentapetalae</taxon>
        <taxon>asterids</taxon>
        <taxon>campanulids</taxon>
        <taxon>Asterales</taxon>
        <taxon>Asteraceae</taxon>
        <taxon>Asteroideae</taxon>
        <taxon>Anthemideae</taxon>
        <taxon>Anthemidinae</taxon>
        <taxon>Tanacetum</taxon>
    </lineage>
</organism>
<gene>
    <name evidence="2" type="ORF">Tci_933012</name>
</gene>
<feature type="non-terminal residue" evidence="2">
    <location>
        <position position="79"/>
    </location>
</feature>
<evidence type="ECO:0000256" key="1">
    <source>
        <dbReference type="SAM" id="MobiDB-lite"/>
    </source>
</evidence>
<protein>
    <submittedName>
        <fullName evidence="2">Uncharacterized protein</fullName>
    </submittedName>
</protein>
<evidence type="ECO:0000313" key="2">
    <source>
        <dbReference type="EMBL" id="GFD61043.1"/>
    </source>
</evidence>
<feature type="compositionally biased region" description="Acidic residues" evidence="1">
    <location>
        <begin position="1"/>
        <end position="15"/>
    </location>
</feature>